<proteinExistence type="predicted"/>
<sequence>MKDCLMSLKIRKNKSPIFITLLLILALLTGLTAGYFSTHGITENGKFEAFSGKVFQNEVSGSTLTLHYTLAHPEKQGIRRKKASLGTVPTDMKNTYQICSQYEKKLKSFRYSRLSTENQLTLDSMLLYYHTEKSLGDNYLLQEPLGPSLGIQAQLPVLLAEYAFYEDRDITDYLTLLTTIRPYFRSILEFEKKKSEAGFFMSDTTLDRILAQCSSFIRNPDNSYMLNIFQKKLSEYGKLSVPEQNALLLSHQNLMKTEVIPAYQELMTGLEALRGTGKNTRGLTYFKGGKAYYLYLLQSQTGSYVPVKQMEKRLSRQLSDEIGIAGTILRQNPELLTTLSRGITFRKIKPAQMLNALQQKIQTDFPPLTDVTFELRTVHDSMKEYLSPAFYLTPPMDTGTPNVIYINPAASYQGLELFTTLAHEGFPGHLYQTVTFQRQKSSNIRNLLCTSGFAEGWATYIEPYAYQYAADYIQDPSATELARISWLNRSINLCMYSLLDIEIHYNGWTQAEAASFLRAFGIEDSAVVSEIYQYILETPGNYLKYYWGYLSLLDLRTSEQNRLGQDFDLKAFHSQILKIGGVQFPVLEKYIDAEF</sequence>
<gene>
    <name evidence="1" type="ORF">RSSSTS7063_00967</name>
</gene>
<name>A0A564W6B5_9FIRM</name>
<dbReference type="PANTHER" id="PTHR33361:SF2">
    <property type="entry name" value="DUF885 DOMAIN-CONTAINING PROTEIN"/>
    <property type="match status" value="1"/>
</dbReference>
<reference evidence="1 2" key="1">
    <citation type="submission" date="2019-07" db="EMBL/GenBank/DDBJ databases">
        <authorList>
            <person name="Hibberd C M."/>
            <person name="Gehrig L. J."/>
            <person name="Chang H.-W."/>
            <person name="Venkatesh S."/>
        </authorList>
    </citation>
    <scope>NUCLEOTIDE SEQUENCE [LARGE SCALE GENOMIC DNA]</scope>
    <source>
        <strain evidence="1">Blautia_luti_SSTS_Bg7063</strain>
    </source>
</reference>
<evidence type="ECO:0000313" key="2">
    <source>
        <dbReference type="Proteomes" id="UP000408482"/>
    </source>
</evidence>
<dbReference type="AlphaFoldDB" id="A0A564W6B5"/>
<evidence type="ECO:0008006" key="3">
    <source>
        <dbReference type="Google" id="ProtNLM"/>
    </source>
</evidence>
<organism evidence="1 2">
    <name type="scientific">Blautia luti</name>
    <dbReference type="NCBI Taxonomy" id="89014"/>
    <lineage>
        <taxon>Bacteria</taxon>
        <taxon>Bacillati</taxon>
        <taxon>Bacillota</taxon>
        <taxon>Clostridia</taxon>
        <taxon>Lachnospirales</taxon>
        <taxon>Lachnospiraceae</taxon>
        <taxon>Blautia</taxon>
    </lineage>
</organism>
<accession>A0A564W6B5</accession>
<dbReference type="EMBL" id="CABHNW010000151">
    <property type="protein sequence ID" value="VUX40365.1"/>
    <property type="molecule type" value="Genomic_DNA"/>
</dbReference>
<dbReference type="PANTHER" id="PTHR33361">
    <property type="entry name" value="GLR0591 PROTEIN"/>
    <property type="match status" value="1"/>
</dbReference>
<dbReference type="InterPro" id="IPR010281">
    <property type="entry name" value="DUF885"/>
</dbReference>
<dbReference type="Pfam" id="PF05960">
    <property type="entry name" value="DUF885"/>
    <property type="match status" value="1"/>
</dbReference>
<protein>
    <recommendedName>
        <fullName evidence="3">DUF885 domain-containing protein</fullName>
    </recommendedName>
</protein>
<keyword evidence="2" id="KW-1185">Reference proteome</keyword>
<dbReference type="Proteomes" id="UP000408482">
    <property type="component" value="Unassembled WGS sequence"/>
</dbReference>
<evidence type="ECO:0000313" key="1">
    <source>
        <dbReference type="EMBL" id="VUX40365.1"/>
    </source>
</evidence>